<evidence type="ECO:0000313" key="2">
    <source>
        <dbReference type="Proteomes" id="UP001233999"/>
    </source>
</evidence>
<feature type="non-terminal residue" evidence="1">
    <location>
        <position position="96"/>
    </location>
</feature>
<dbReference type="EMBL" id="JASPKZ010007829">
    <property type="protein sequence ID" value="KAJ9582099.1"/>
    <property type="molecule type" value="Genomic_DNA"/>
</dbReference>
<organism evidence="1 2">
    <name type="scientific">Diploptera punctata</name>
    <name type="common">Pacific beetle cockroach</name>
    <dbReference type="NCBI Taxonomy" id="6984"/>
    <lineage>
        <taxon>Eukaryota</taxon>
        <taxon>Metazoa</taxon>
        <taxon>Ecdysozoa</taxon>
        <taxon>Arthropoda</taxon>
        <taxon>Hexapoda</taxon>
        <taxon>Insecta</taxon>
        <taxon>Pterygota</taxon>
        <taxon>Neoptera</taxon>
        <taxon>Polyneoptera</taxon>
        <taxon>Dictyoptera</taxon>
        <taxon>Blattodea</taxon>
        <taxon>Blaberoidea</taxon>
        <taxon>Blaberidae</taxon>
        <taxon>Diplopterinae</taxon>
        <taxon>Diploptera</taxon>
    </lineage>
</organism>
<dbReference type="AlphaFoldDB" id="A0AAD7ZJV7"/>
<name>A0AAD7ZJV7_DIPPU</name>
<reference evidence="1" key="1">
    <citation type="journal article" date="2023" name="IScience">
        <title>Live-bearing cockroach genome reveals convergent evolutionary mechanisms linked to viviparity in insects and beyond.</title>
        <authorList>
            <person name="Fouks B."/>
            <person name="Harrison M.C."/>
            <person name="Mikhailova A.A."/>
            <person name="Marchal E."/>
            <person name="English S."/>
            <person name="Carruthers M."/>
            <person name="Jennings E.C."/>
            <person name="Chiamaka E.L."/>
            <person name="Frigard R.A."/>
            <person name="Pippel M."/>
            <person name="Attardo G.M."/>
            <person name="Benoit J.B."/>
            <person name="Bornberg-Bauer E."/>
            <person name="Tobe S.S."/>
        </authorList>
    </citation>
    <scope>NUCLEOTIDE SEQUENCE</scope>
    <source>
        <strain evidence="1">Stay&amp;Tobe</strain>
    </source>
</reference>
<feature type="non-terminal residue" evidence="1">
    <location>
        <position position="1"/>
    </location>
</feature>
<comment type="caution">
    <text evidence="1">The sequence shown here is derived from an EMBL/GenBank/DDBJ whole genome shotgun (WGS) entry which is preliminary data.</text>
</comment>
<accession>A0AAD7ZJV7</accession>
<proteinExistence type="predicted"/>
<evidence type="ECO:0000313" key="1">
    <source>
        <dbReference type="EMBL" id="KAJ9582099.1"/>
    </source>
</evidence>
<sequence>GGCKILAEDLKCFLKHQLFHFGINKSHRCRVIFSQPFYLIPQNIVSTYCYRGEELSTSEVGTLPNTEVSTYRCFPKEKDGIKYLPKGAIFSHTESE</sequence>
<keyword evidence="2" id="KW-1185">Reference proteome</keyword>
<dbReference type="Proteomes" id="UP001233999">
    <property type="component" value="Unassembled WGS sequence"/>
</dbReference>
<gene>
    <name evidence="1" type="ORF">L9F63_003555</name>
</gene>
<protein>
    <submittedName>
        <fullName evidence="1">Uncharacterized protein</fullName>
    </submittedName>
</protein>
<reference evidence="1" key="2">
    <citation type="submission" date="2023-05" db="EMBL/GenBank/DDBJ databases">
        <authorList>
            <person name="Fouks B."/>
        </authorList>
    </citation>
    <scope>NUCLEOTIDE SEQUENCE</scope>
    <source>
        <strain evidence="1">Stay&amp;Tobe</strain>
        <tissue evidence="1">Testes</tissue>
    </source>
</reference>